<gene>
    <name evidence="3" type="ORF">FE263_03080</name>
</gene>
<name>A0A5R9JFM2_9PROT</name>
<protein>
    <submittedName>
        <fullName evidence="3">Uncharacterized protein</fullName>
    </submittedName>
</protein>
<sequence>MSSPRLLSYAAFTLTACLLLSPALARAQTLDSGVGIGPSQQLSTPPDSDPINRPGAMQRAVKQRRANAMQSRSRQSTPATTGSTTAPR</sequence>
<evidence type="ECO:0000313" key="3">
    <source>
        <dbReference type="EMBL" id="TLU74206.1"/>
    </source>
</evidence>
<dbReference type="AlphaFoldDB" id="A0A5R9JFM2"/>
<reference evidence="3 4" key="1">
    <citation type="submission" date="2019-05" db="EMBL/GenBank/DDBJ databases">
        <authorList>
            <person name="Pankratov T."/>
            <person name="Grouzdev D."/>
        </authorList>
    </citation>
    <scope>NUCLEOTIDE SEQUENCE [LARGE SCALE GENOMIC DNA]</scope>
    <source>
        <strain evidence="3 4">KEBCLARHB70R</strain>
    </source>
</reference>
<dbReference type="Proteomes" id="UP000305654">
    <property type="component" value="Unassembled WGS sequence"/>
</dbReference>
<organism evidence="3 4">
    <name type="scientific">Lichenicoccus roseus</name>
    <dbReference type="NCBI Taxonomy" id="2683649"/>
    <lineage>
        <taxon>Bacteria</taxon>
        <taxon>Pseudomonadati</taxon>
        <taxon>Pseudomonadota</taxon>
        <taxon>Alphaproteobacteria</taxon>
        <taxon>Acetobacterales</taxon>
        <taxon>Acetobacteraceae</taxon>
        <taxon>Lichenicoccus</taxon>
    </lineage>
</organism>
<evidence type="ECO:0000256" key="1">
    <source>
        <dbReference type="SAM" id="MobiDB-lite"/>
    </source>
</evidence>
<feature type="compositionally biased region" description="Low complexity" evidence="1">
    <location>
        <begin position="76"/>
        <end position="88"/>
    </location>
</feature>
<keyword evidence="2" id="KW-0732">Signal</keyword>
<dbReference type="EMBL" id="VCDI01000001">
    <property type="protein sequence ID" value="TLU74206.1"/>
    <property type="molecule type" value="Genomic_DNA"/>
</dbReference>
<accession>A0A5R9JFM2</accession>
<proteinExistence type="predicted"/>
<comment type="caution">
    <text evidence="3">The sequence shown here is derived from an EMBL/GenBank/DDBJ whole genome shotgun (WGS) entry which is preliminary data.</text>
</comment>
<keyword evidence="4" id="KW-1185">Reference proteome</keyword>
<dbReference type="PROSITE" id="PS51257">
    <property type="entry name" value="PROKAR_LIPOPROTEIN"/>
    <property type="match status" value="1"/>
</dbReference>
<feature type="chain" id="PRO_5024302182" evidence="2">
    <location>
        <begin position="28"/>
        <end position="88"/>
    </location>
</feature>
<evidence type="ECO:0000313" key="4">
    <source>
        <dbReference type="Proteomes" id="UP000305654"/>
    </source>
</evidence>
<evidence type="ECO:0000256" key="2">
    <source>
        <dbReference type="SAM" id="SignalP"/>
    </source>
</evidence>
<feature type="region of interest" description="Disordered" evidence="1">
    <location>
        <begin position="32"/>
        <end position="88"/>
    </location>
</feature>
<dbReference type="RefSeq" id="WP_138324458.1">
    <property type="nucleotide sequence ID" value="NZ_VCDI01000001.1"/>
</dbReference>
<feature type="signal peptide" evidence="2">
    <location>
        <begin position="1"/>
        <end position="27"/>
    </location>
</feature>